<evidence type="ECO:0000256" key="1">
    <source>
        <dbReference type="SAM" id="MobiDB-lite"/>
    </source>
</evidence>
<evidence type="ECO:0000313" key="3">
    <source>
        <dbReference type="Proteomes" id="UP000198767"/>
    </source>
</evidence>
<reference evidence="2 3" key="1">
    <citation type="submission" date="2016-10" db="EMBL/GenBank/DDBJ databases">
        <authorList>
            <person name="de Groot N.N."/>
        </authorList>
    </citation>
    <scope>NUCLEOTIDE SEQUENCE [LARGE SCALE GENOMIC DNA]</scope>
    <source>
        <strain evidence="2 3">U95</strain>
    </source>
</reference>
<feature type="region of interest" description="Disordered" evidence="1">
    <location>
        <begin position="198"/>
        <end position="217"/>
    </location>
</feature>
<proteinExistence type="predicted"/>
<accession>A0A1G5QIQ1</accession>
<dbReference type="Proteomes" id="UP000198767">
    <property type="component" value="Unassembled WGS sequence"/>
</dbReference>
<protein>
    <submittedName>
        <fullName evidence="2">Uncharacterized protein</fullName>
    </submittedName>
</protein>
<dbReference type="AlphaFoldDB" id="A0A1G5QIQ1"/>
<name>A0A1G5QIQ1_9RHOB</name>
<dbReference type="EMBL" id="FMWG01000004">
    <property type="protein sequence ID" value="SCZ61735.1"/>
    <property type="molecule type" value="Genomic_DNA"/>
</dbReference>
<gene>
    <name evidence="2" type="ORF">SAMN04488118_104283</name>
</gene>
<dbReference type="RefSeq" id="WP_090218070.1">
    <property type="nucleotide sequence ID" value="NZ_FMWG01000004.1"/>
</dbReference>
<keyword evidence="3" id="KW-1185">Reference proteome</keyword>
<evidence type="ECO:0000313" key="2">
    <source>
        <dbReference type="EMBL" id="SCZ61735.1"/>
    </source>
</evidence>
<sequence>MLFLHNGVASMTENRTTLFIVNLDLSRSEFEHVATAFVSQERQDFPYHLFPEINQGDLDIPSCSGGAIEVVFAFKRRPYARPDLTVELLKAISKFHMHLEKVQAKSLISNVTMIDYGDLYAPPLSDLSEIGQLFEVSSSELNHEVARKIFAADVSSSGEEDDEFSVNITFEDTETEEFRGHIARYILQSLSGLTGNSQSIPLPNVQSGGQNPDTSSSVKSLLQNLQVNLDD</sequence>
<organism evidence="2 3">
    <name type="scientific">Epibacterium ulvae</name>
    <dbReference type="NCBI Taxonomy" id="1156985"/>
    <lineage>
        <taxon>Bacteria</taxon>
        <taxon>Pseudomonadati</taxon>
        <taxon>Pseudomonadota</taxon>
        <taxon>Alphaproteobacteria</taxon>
        <taxon>Rhodobacterales</taxon>
        <taxon>Roseobacteraceae</taxon>
        <taxon>Epibacterium</taxon>
    </lineage>
</organism>